<dbReference type="SUPFAM" id="SSF51735">
    <property type="entry name" value="NAD(P)-binding Rossmann-fold domains"/>
    <property type="match status" value="1"/>
</dbReference>
<dbReference type="AlphaFoldDB" id="A0A5B9VZQ6"/>
<dbReference type="InterPro" id="IPR002347">
    <property type="entry name" value="SDR_fam"/>
</dbReference>
<dbReference type="Proteomes" id="UP000324233">
    <property type="component" value="Chromosome"/>
</dbReference>
<dbReference type="GO" id="GO:0004316">
    <property type="term" value="F:3-oxoacyl-[acyl-carrier-protein] reductase (NADPH) activity"/>
    <property type="evidence" value="ECO:0007669"/>
    <property type="project" value="UniProtKB-EC"/>
</dbReference>
<sequence length="288" mass="31024">MSGKVCVVTGASTGIGYVTARELVRDGARVIGVGRSPERCESAARRIREETGSGAIDFLIADLSSQAEIRRLVPEILAKAPRLDVLVNNAGGIFLSRETTADGLEMTFALNHLAYFLLTNLLIDHLKGSAPARIVCVASAAHQGVTLPFDNLNGEKSFSPWRAYQRSKLANILFVRELARRLEGTGVTVNALHPGYVRTEIFRARGPAGWLMRRFADAFAITPERGAETSVYLAASPEVEGVSGQYFYRKKPIAPSRAALDDEAAKRLWQVSEELTASSGSASGSGMA</sequence>
<protein>
    <submittedName>
        <fullName evidence="2">Rhamnolipids biosynthesis 3-oxoacyl-[acyl-carrier-protein] reductase</fullName>
        <ecNumber evidence="2">1.1.1.100</ecNumber>
    </submittedName>
</protein>
<reference evidence="2 3" key="1">
    <citation type="submission" date="2019-08" db="EMBL/GenBank/DDBJ databases">
        <title>Deep-cultivation of Planctomycetes and their phenomic and genomic characterization uncovers novel biology.</title>
        <authorList>
            <person name="Wiegand S."/>
            <person name="Jogler M."/>
            <person name="Boedeker C."/>
            <person name="Pinto D."/>
            <person name="Vollmers J."/>
            <person name="Rivas-Marin E."/>
            <person name="Kohn T."/>
            <person name="Peeters S.H."/>
            <person name="Heuer A."/>
            <person name="Rast P."/>
            <person name="Oberbeckmann S."/>
            <person name="Bunk B."/>
            <person name="Jeske O."/>
            <person name="Meyerdierks A."/>
            <person name="Storesund J.E."/>
            <person name="Kallscheuer N."/>
            <person name="Luecker S."/>
            <person name="Lage O.M."/>
            <person name="Pohl T."/>
            <person name="Merkel B.J."/>
            <person name="Hornburger P."/>
            <person name="Mueller R.-W."/>
            <person name="Bruemmer F."/>
            <person name="Labrenz M."/>
            <person name="Spormann A.M."/>
            <person name="Op den Camp H."/>
            <person name="Overmann J."/>
            <person name="Amann R."/>
            <person name="Jetten M.S.M."/>
            <person name="Mascher T."/>
            <person name="Medema M.H."/>
            <person name="Devos D.P."/>
            <person name="Kaster A.-K."/>
            <person name="Ovreas L."/>
            <person name="Rohde M."/>
            <person name="Galperin M.Y."/>
            <person name="Jogler C."/>
        </authorList>
    </citation>
    <scope>NUCLEOTIDE SEQUENCE [LARGE SCALE GENOMIC DNA]</scope>
    <source>
        <strain evidence="2 3">OJF2</strain>
    </source>
</reference>
<dbReference type="OrthoDB" id="9803333at2"/>
<dbReference type="EC" id="1.1.1.100" evidence="2"/>
<dbReference type="KEGG" id="agv:OJF2_19360"/>
<dbReference type="EMBL" id="CP042997">
    <property type="protein sequence ID" value="QEH33434.1"/>
    <property type="molecule type" value="Genomic_DNA"/>
</dbReference>
<evidence type="ECO:0000256" key="1">
    <source>
        <dbReference type="ARBA" id="ARBA00023002"/>
    </source>
</evidence>
<keyword evidence="1 2" id="KW-0560">Oxidoreductase</keyword>
<dbReference type="Gene3D" id="3.40.50.720">
    <property type="entry name" value="NAD(P)-binding Rossmann-like Domain"/>
    <property type="match status" value="1"/>
</dbReference>
<gene>
    <name evidence="2" type="primary">rhlG</name>
    <name evidence="2" type="ORF">OJF2_19360</name>
</gene>
<dbReference type="PANTHER" id="PTHR43157:SF31">
    <property type="entry name" value="PHOSPHATIDYLINOSITOL-GLYCAN BIOSYNTHESIS CLASS F PROTEIN"/>
    <property type="match status" value="1"/>
</dbReference>
<evidence type="ECO:0000313" key="2">
    <source>
        <dbReference type="EMBL" id="QEH33434.1"/>
    </source>
</evidence>
<name>A0A5B9VZQ6_9BACT</name>
<evidence type="ECO:0000313" key="3">
    <source>
        <dbReference type="Proteomes" id="UP000324233"/>
    </source>
</evidence>
<dbReference type="CDD" id="cd05327">
    <property type="entry name" value="retinol-DH_like_SDR_c_like"/>
    <property type="match status" value="1"/>
</dbReference>
<dbReference type="InterPro" id="IPR036291">
    <property type="entry name" value="NAD(P)-bd_dom_sf"/>
</dbReference>
<dbReference type="PRINTS" id="PR00081">
    <property type="entry name" value="GDHRDH"/>
</dbReference>
<dbReference type="Pfam" id="PF00106">
    <property type="entry name" value="adh_short"/>
    <property type="match status" value="1"/>
</dbReference>
<dbReference type="RefSeq" id="WP_148593301.1">
    <property type="nucleotide sequence ID" value="NZ_CP042997.1"/>
</dbReference>
<accession>A0A5B9VZQ6</accession>
<dbReference type="PANTHER" id="PTHR43157">
    <property type="entry name" value="PHOSPHATIDYLINOSITOL-GLYCAN BIOSYNTHESIS CLASS F PROTEIN-RELATED"/>
    <property type="match status" value="1"/>
</dbReference>
<proteinExistence type="predicted"/>
<keyword evidence="3" id="KW-1185">Reference proteome</keyword>
<organism evidence="2 3">
    <name type="scientific">Aquisphaera giovannonii</name>
    <dbReference type="NCBI Taxonomy" id="406548"/>
    <lineage>
        <taxon>Bacteria</taxon>
        <taxon>Pseudomonadati</taxon>
        <taxon>Planctomycetota</taxon>
        <taxon>Planctomycetia</taxon>
        <taxon>Isosphaerales</taxon>
        <taxon>Isosphaeraceae</taxon>
        <taxon>Aquisphaera</taxon>
    </lineage>
</organism>